<dbReference type="RefSeq" id="WP_166948261.1">
    <property type="nucleotide sequence ID" value="NZ_CP077072.1"/>
</dbReference>
<feature type="transmembrane region" description="Helical" evidence="6">
    <location>
        <begin position="188"/>
        <end position="209"/>
    </location>
</feature>
<name>A0A7X5UAG7_9GAMM</name>
<evidence type="ECO:0000256" key="2">
    <source>
        <dbReference type="ARBA" id="ARBA00022475"/>
    </source>
</evidence>
<keyword evidence="2" id="KW-1003">Cell membrane</keyword>
<gene>
    <name evidence="8" type="ORF">HBF25_10840</name>
</gene>
<comment type="subcellular location">
    <subcellularLocation>
        <location evidence="1">Cell membrane</location>
        <topology evidence="1">Multi-pass membrane protein</topology>
    </subcellularLocation>
</comment>
<proteinExistence type="predicted"/>
<evidence type="ECO:0000259" key="7">
    <source>
        <dbReference type="Pfam" id="PF05231"/>
    </source>
</evidence>
<protein>
    <recommendedName>
        <fullName evidence="7">MASE1 domain-containing protein</fullName>
    </recommendedName>
</protein>
<dbReference type="Pfam" id="PF05231">
    <property type="entry name" value="MASE1"/>
    <property type="match status" value="1"/>
</dbReference>
<keyword evidence="4 6" id="KW-1133">Transmembrane helix</keyword>
<reference evidence="8 9" key="1">
    <citation type="submission" date="2020-03" db="EMBL/GenBank/DDBJ databases">
        <authorList>
            <person name="Lai Q."/>
        </authorList>
    </citation>
    <scope>NUCLEOTIDE SEQUENCE [LARGE SCALE GENOMIC DNA]</scope>
    <source>
        <strain evidence="8 9">CCUG 25036</strain>
    </source>
</reference>
<evidence type="ECO:0000256" key="1">
    <source>
        <dbReference type="ARBA" id="ARBA00004651"/>
    </source>
</evidence>
<dbReference type="EMBL" id="JAARLZ010000005">
    <property type="protein sequence ID" value="NII06883.1"/>
    <property type="molecule type" value="Genomic_DNA"/>
</dbReference>
<evidence type="ECO:0000256" key="3">
    <source>
        <dbReference type="ARBA" id="ARBA00022692"/>
    </source>
</evidence>
<organism evidence="8 9">
    <name type="scientific">Luteibacter anthropi</name>
    <dbReference type="NCBI Taxonomy" id="564369"/>
    <lineage>
        <taxon>Bacteria</taxon>
        <taxon>Pseudomonadati</taxon>
        <taxon>Pseudomonadota</taxon>
        <taxon>Gammaproteobacteria</taxon>
        <taxon>Lysobacterales</taxon>
        <taxon>Rhodanobacteraceae</taxon>
        <taxon>Luteibacter</taxon>
    </lineage>
</organism>
<feature type="transmembrane region" description="Helical" evidence="6">
    <location>
        <begin position="240"/>
        <end position="259"/>
    </location>
</feature>
<feature type="transmembrane region" description="Helical" evidence="6">
    <location>
        <begin position="22"/>
        <end position="43"/>
    </location>
</feature>
<comment type="caution">
    <text evidence="8">The sequence shown here is derived from an EMBL/GenBank/DDBJ whole genome shotgun (WGS) entry which is preliminary data.</text>
</comment>
<feature type="domain" description="MASE1" evidence="7">
    <location>
        <begin position="3"/>
        <end position="276"/>
    </location>
</feature>
<sequence length="297" mass="32002">MAIAAAYGAAYEIARHLSFPQWMITAGLRLACLFLLPLRYWPALALGEGIPLLETSLLCVSDLGIPWAISESVPMVVLWMALMKPLRQRWALHDANGRVCMPLMLGAALGVAAITAVATLLTALASILSSPTGEWPDPNTAWPGYLLAYTLGAYLGALTLTPAILALHERYRDLGGEAVSGMRIWRSALFRDLLWWAIPAMAFMTWLALHAHEPGLRQTCRLLLMVPMLGVAWRHGWHGTALGGMAASIALALTAPTLLVDPSTLQAQAILALIISGALLTRARSASAQTARRILKS</sequence>
<dbReference type="GO" id="GO:0005886">
    <property type="term" value="C:plasma membrane"/>
    <property type="evidence" value="ECO:0007669"/>
    <property type="project" value="UniProtKB-SubCell"/>
</dbReference>
<keyword evidence="9" id="KW-1185">Reference proteome</keyword>
<keyword evidence="3 6" id="KW-0812">Transmembrane</keyword>
<evidence type="ECO:0000313" key="9">
    <source>
        <dbReference type="Proteomes" id="UP000490980"/>
    </source>
</evidence>
<evidence type="ECO:0000256" key="6">
    <source>
        <dbReference type="SAM" id="Phobius"/>
    </source>
</evidence>
<accession>A0A7X5UAG7</accession>
<feature type="transmembrane region" description="Helical" evidence="6">
    <location>
        <begin position="147"/>
        <end position="167"/>
    </location>
</feature>
<keyword evidence="5 6" id="KW-0472">Membrane</keyword>
<evidence type="ECO:0000256" key="5">
    <source>
        <dbReference type="ARBA" id="ARBA00023136"/>
    </source>
</evidence>
<dbReference type="InterPro" id="IPR007895">
    <property type="entry name" value="MASE1"/>
</dbReference>
<dbReference type="Proteomes" id="UP000490980">
    <property type="component" value="Unassembled WGS sequence"/>
</dbReference>
<feature type="transmembrane region" description="Helical" evidence="6">
    <location>
        <begin position="63"/>
        <end position="82"/>
    </location>
</feature>
<evidence type="ECO:0000313" key="8">
    <source>
        <dbReference type="EMBL" id="NII06883.1"/>
    </source>
</evidence>
<evidence type="ECO:0000256" key="4">
    <source>
        <dbReference type="ARBA" id="ARBA00022989"/>
    </source>
</evidence>
<feature type="transmembrane region" description="Helical" evidence="6">
    <location>
        <begin position="103"/>
        <end position="127"/>
    </location>
</feature>
<dbReference type="AlphaFoldDB" id="A0A7X5UAG7"/>